<dbReference type="Gene3D" id="3.10.10.10">
    <property type="entry name" value="HIV Type 1 Reverse Transcriptase, subunit A, domain 1"/>
    <property type="match status" value="1"/>
</dbReference>
<dbReference type="SUPFAM" id="SSF56672">
    <property type="entry name" value="DNA/RNA polymerases"/>
    <property type="match status" value="1"/>
</dbReference>
<proteinExistence type="predicted"/>
<evidence type="ECO:0000256" key="1">
    <source>
        <dbReference type="SAM" id="Phobius"/>
    </source>
</evidence>
<evidence type="ECO:0000313" key="3">
    <source>
        <dbReference type="EMBL" id="KAA3487213.1"/>
    </source>
</evidence>
<keyword evidence="1" id="KW-0472">Membrane</keyword>
<evidence type="ECO:0000313" key="4">
    <source>
        <dbReference type="Proteomes" id="UP000325315"/>
    </source>
</evidence>
<reference evidence="4" key="1">
    <citation type="journal article" date="2019" name="Plant Biotechnol. J.">
        <title>Genome sequencing of the Australian wild diploid species Gossypium australe highlights disease resistance and delayed gland morphogenesis.</title>
        <authorList>
            <person name="Cai Y."/>
            <person name="Cai X."/>
            <person name="Wang Q."/>
            <person name="Wang P."/>
            <person name="Zhang Y."/>
            <person name="Cai C."/>
            <person name="Xu Y."/>
            <person name="Wang K."/>
            <person name="Zhou Z."/>
            <person name="Wang C."/>
            <person name="Geng S."/>
            <person name="Li B."/>
            <person name="Dong Q."/>
            <person name="Hou Y."/>
            <person name="Wang H."/>
            <person name="Ai P."/>
            <person name="Liu Z."/>
            <person name="Yi F."/>
            <person name="Sun M."/>
            <person name="An G."/>
            <person name="Cheng J."/>
            <person name="Zhang Y."/>
            <person name="Shi Q."/>
            <person name="Xie Y."/>
            <person name="Shi X."/>
            <person name="Chang Y."/>
            <person name="Huang F."/>
            <person name="Chen Y."/>
            <person name="Hong S."/>
            <person name="Mi L."/>
            <person name="Sun Q."/>
            <person name="Zhang L."/>
            <person name="Zhou B."/>
            <person name="Peng R."/>
            <person name="Zhang X."/>
            <person name="Liu F."/>
        </authorList>
    </citation>
    <scope>NUCLEOTIDE SEQUENCE [LARGE SCALE GENOMIC DNA]</scope>
    <source>
        <strain evidence="4">cv. PA1801</strain>
    </source>
</reference>
<organism evidence="3 4">
    <name type="scientific">Gossypium australe</name>
    <dbReference type="NCBI Taxonomy" id="47621"/>
    <lineage>
        <taxon>Eukaryota</taxon>
        <taxon>Viridiplantae</taxon>
        <taxon>Streptophyta</taxon>
        <taxon>Embryophyta</taxon>
        <taxon>Tracheophyta</taxon>
        <taxon>Spermatophyta</taxon>
        <taxon>Magnoliopsida</taxon>
        <taxon>eudicotyledons</taxon>
        <taxon>Gunneridae</taxon>
        <taxon>Pentapetalae</taxon>
        <taxon>rosids</taxon>
        <taxon>malvids</taxon>
        <taxon>Malvales</taxon>
        <taxon>Malvaceae</taxon>
        <taxon>Malvoideae</taxon>
        <taxon>Gossypium</taxon>
    </lineage>
</organism>
<comment type="caution">
    <text evidence="3">The sequence shown here is derived from an EMBL/GenBank/DDBJ whole genome shotgun (WGS) entry which is preliminary data.</text>
</comment>
<dbReference type="PANTHER" id="PTHR34072">
    <property type="entry name" value="ENZYMATIC POLYPROTEIN-RELATED"/>
    <property type="match status" value="1"/>
</dbReference>
<dbReference type="InterPro" id="IPR043128">
    <property type="entry name" value="Rev_trsase/Diguanyl_cyclase"/>
</dbReference>
<feature type="domain" description="Reverse transcriptase/retrotransposon-derived protein RNase H-like" evidence="2">
    <location>
        <begin position="132"/>
        <end position="206"/>
    </location>
</feature>
<dbReference type="Pfam" id="PF17919">
    <property type="entry name" value="RT_RNaseH_2"/>
    <property type="match status" value="1"/>
</dbReference>
<keyword evidence="1" id="KW-1133">Transmembrane helix</keyword>
<dbReference type="EMBL" id="SMMG02000001">
    <property type="protein sequence ID" value="KAA3487213.1"/>
    <property type="molecule type" value="Genomic_DNA"/>
</dbReference>
<evidence type="ECO:0000259" key="2">
    <source>
        <dbReference type="Pfam" id="PF17919"/>
    </source>
</evidence>
<feature type="transmembrane region" description="Helical" evidence="1">
    <location>
        <begin position="20"/>
        <end position="40"/>
    </location>
</feature>
<dbReference type="Gene3D" id="3.30.70.270">
    <property type="match status" value="1"/>
</dbReference>
<dbReference type="InterPro" id="IPR041577">
    <property type="entry name" value="RT_RNaseH_2"/>
</dbReference>
<keyword evidence="4" id="KW-1185">Reference proteome</keyword>
<gene>
    <name evidence="3" type="ORF">EPI10_031052</name>
</gene>
<dbReference type="InterPro" id="IPR043502">
    <property type="entry name" value="DNA/RNA_pol_sf"/>
</dbReference>
<sequence length="311" mass="36620">MIAYSDNVPKTTFRLRYGHYEFLVMPFGLTNVIVVFMDLINRVFQPCNSPFSKCEFWLKEVHFLRHVILTDGIMVDPAKVKAVLEWNSPKNVSEVHNFLGLARNYRRFVKGFSMIASPLTKLLKQKEKFVFLTEALIFKQPELRVKYTVYTNMSLNGLGCMLMQKGKVITYASCQLKPHEKNFATHVLELATVVYALELWRHYLYKGNYLMTQKDLNPCQRKWLELLKDYDLIIEYHSGKENENCCRFLSLRAKKFKKQMKDSQCDQFKQRMEFGKAINFNIGIDGKLRFKNKLFVPMANGFQKEFLKKAH</sequence>
<dbReference type="AlphaFoldDB" id="A0A5B6X0G2"/>
<keyword evidence="1" id="KW-0812">Transmembrane</keyword>
<dbReference type="OrthoDB" id="103504at2759"/>
<dbReference type="PANTHER" id="PTHR34072:SF52">
    <property type="entry name" value="RIBONUCLEASE H"/>
    <property type="match status" value="1"/>
</dbReference>
<dbReference type="Proteomes" id="UP000325315">
    <property type="component" value="Unassembled WGS sequence"/>
</dbReference>
<accession>A0A5B6X0G2</accession>
<protein>
    <submittedName>
        <fullName evidence="3">Retrovirus-related Pol polyprotein from transposon 17.6</fullName>
    </submittedName>
</protein>
<dbReference type="CDD" id="cd09274">
    <property type="entry name" value="RNase_HI_RT_Ty3"/>
    <property type="match status" value="1"/>
</dbReference>
<name>A0A5B6X0G2_9ROSI</name>